<dbReference type="STRING" id="15368.A0A0Q3FCL5"/>
<dbReference type="GO" id="GO:0048367">
    <property type="term" value="P:shoot system development"/>
    <property type="evidence" value="ECO:0007669"/>
    <property type="project" value="InterPro"/>
</dbReference>
<sequence length="254" mass="27145">MHLASRSAGKTEVAAHARSASLPHEHTHPVLAHLDDSIRALRSWSAITAGKSSSGIALVDAILTALGELLVLPQAVAAFGDKAACDPILDRFLMLADAYGTFLSALVTLKQSVAELQVGTRCGDGPMISASLRAHMRTEKELCRLISTMRHATRCTLVVAAVTVEASEAIFLQCAAMSPDMPAIVQKVSSSKWLARLGVRPAAEKVASETATVPLERLEKLEECIDGLEIGSEKVFRKLLQSRVSLLNILTLQS</sequence>
<proteinExistence type="predicted"/>
<evidence type="ECO:0000313" key="1">
    <source>
        <dbReference type="EMBL" id="KQJ97423.1"/>
    </source>
</evidence>
<evidence type="ECO:0000313" key="2">
    <source>
        <dbReference type="EnsemblPlants" id="KQJ97423"/>
    </source>
</evidence>
<dbReference type="InParanoid" id="A0A0Q3FCL5"/>
<keyword evidence="3" id="KW-1185">Reference proteome</keyword>
<protein>
    <submittedName>
        <fullName evidence="1 2">Uncharacterized protein</fullName>
    </submittedName>
</protein>
<dbReference type="FunCoup" id="A0A0Q3FCL5">
    <property type="interactions" value="269"/>
</dbReference>
<dbReference type="Proteomes" id="UP000008810">
    <property type="component" value="Chromosome 3"/>
</dbReference>
<dbReference type="Gramene" id="KQJ97423">
    <property type="protein sequence ID" value="KQJ97423"/>
    <property type="gene ID" value="BRADI_3g30690v3"/>
</dbReference>
<dbReference type="OrthoDB" id="695739at2759"/>
<dbReference type="GO" id="GO:0048364">
    <property type="term" value="P:root development"/>
    <property type="evidence" value="ECO:0007669"/>
    <property type="project" value="InterPro"/>
</dbReference>
<dbReference type="Pfam" id="PF03087">
    <property type="entry name" value="BPS1"/>
    <property type="match status" value="1"/>
</dbReference>
<gene>
    <name evidence="1" type="ORF">BRADI_3g30690v3</name>
</gene>
<dbReference type="AlphaFoldDB" id="A0A0Q3FCL5"/>
<dbReference type="PANTHER" id="PTHR33070">
    <property type="entry name" value="OS06G0725500 PROTEIN"/>
    <property type="match status" value="1"/>
</dbReference>
<dbReference type="EnsemblPlants" id="KQJ97423">
    <property type="protein sequence ID" value="KQJ97423"/>
    <property type="gene ID" value="BRADI_3g30690v3"/>
</dbReference>
<reference evidence="2" key="3">
    <citation type="submission" date="2018-08" db="UniProtKB">
        <authorList>
            <consortium name="EnsemblPlants"/>
        </authorList>
    </citation>
    <scope>IDENTIFICATION</scope>
    <source>
        <strain evidence="2">cv. Bd21</strain>
    </source>
</reference>
<evidence type="ECO:0000313" key="3">
    <source>
        <dbReference type="Proteomes" id="UP000008810"/>
    </source>
</evidence>
<reference evidence="1" key="2">
    <citation type="submission" date="2017-06" db="EMBL/GenBank/DDBJ databases">
        <title>WGS assembly of Brachypodium distachyon.</title>
        <authorList>
            <consortium name="The International Brachypodium Initiative"/>
            <person name="Lucas S."/>
            <person name="Harmon-Smith M."/>
            <person name="Lail K."/>
            <person name="Tice H."/>
            <person name="Grimwood J."/>
            <person name="Bruce D."/>
            <person name="Barry K."/>
            <person name="Shu S."/>
            <person name="Lindquist E."/>
            <person name="Wang M."/>
            <person name="Pitluck S."/>
            <person name="Vogel J.P."/>
            <person name="Garvin D.F."/>
            <person name="Mockler T.C."/>
            <person name="Schmutz J."/>
            <person name="Rokhsar D."/>
            <person name="Bevan M.W."/>
        </authorList>
    </citation>
    <scope>NUCLEOTIDE SEQUENCE</scope>
    <source>
        <strain evidence="1">Bd21</strain>
    </source>
</reference>
<reference evidence="1 2" key="1">
    <citation type="journal article" date="2010" name="Nature">
        <title>Genome sequencing and analysis of the model grass Brachypodium distachyon.</title>
        <authorList>
            <consortium name="International Brachypodium Initiative"/>
        </authorList>
    </citation>
    <scope>NUCLEOTIDE SEQUENCE [LARGE SCALE GENOMIC DNA]</scope>
    <source>
        <strain evidence="1 2">Bd21</strain>
    </source>
</reference>
<name>A0A0Q3FCL5_BRADI</name>
<dbReference type="InterPro" id="IPR004320">
    <property type="entry name" value="BPS1_pln"/>
</dbReference>
<dbReference type="PANTHER" id="PTHR33070:SF89">
    <property type="entry name" value="EXPRESSED PROTEIN"/>
    <property type="match status" value="1"/>
</dbReference>
<dbReference type="EMBL" id="CM000882">
    <property type="protein sequence ID" value="KQJ97423.1"/>
    <property type="molecule type" value="Genomic_DNA"/>
</dbReference>
<organism evidence="1">
    <name type="scientific">Brachypodium distachyon</name>
    <name type="common">Purple false brome</name>
    <name type="synonym">Trachynia distachya</name>
    <dbReference type="NCBI Taxonomy" id="15368"/>
    <lineage>
        <taxon>Eukaryota</taxon>
        <taxon>Viridiplantae</taxon>
        <taxon>Streptophyta</taxon>
        <taxon>Embryophyta</taxon>
        <taxon>Tracheophyta</taxon>
        <taxon>Spermatophyta</taxon>
        <taxon>Magnoliopsida</taxon>
        <taxon>Liliopsida</taxon>
        <taxon>Poales</taxon>
        <taxon>Poaceae</taxon>
        <taxon>BOP clade</taxon>
        <taxon>Pooideae</taxon>
        <taxon>Stipodae</taxon>
        <taxon>Brachypodieae</taxon>
        <taxon>Brachypodium</taxon>
    </lineage>
</organism>
<accession>A0A0Q3FCL5</accession>